<evidence type="ECO:0000313" key="3">
    <source>
        <dbReference type="RefSeq" id="XP_008066260.2"/>
    </source>
</evidence>
<gene>
    <name evidence="3" type="primary">PATE4</name>
</gene>
<proteinExistence type="predicted"/>
<dbReference type="InterPro" id="IPR016054">
    <property type="entry name" value="LY6_UPA_recep-like"/>
</dbReference>
<sequence>MQYLSFIKQASGYPFQCLTRHTLCHPNKHPLRKMNTLLLMSLSLLYLKEVMGLRCNTCTTTKEWKCTAGQGTCVAKKDELCSTTSYYSGEKHMYSEQRCKYKCREEVSSKDNMLTATLCCDKNFCNIF</sequence>
<evidence type="ECO:0000259" key="1">
    <source>
        <dbReference type="Pfam" id="PF00021"/>
    </source>
</evidence>
<dbReference type="KEGG" id="csyr:103270551"/>
<keyword evidence="2" id="KW-1185">Reference proteome</keyword>
<name>A0A1U7U855_CARSF</name>
<dbReference type="AlphaFoldDB" id="A0A1U7U855"/>
<dbReference type="Pfam" id="PF00021">
    <property type="entry name" value="UPAR_LY6"/>
    <property type="match status" value="1"/>
</dbReference>
<organism evidence="2 3">
    <name type="scientific">Carlito syrichta</name>
    <name type="common">Philippine tarsier</name>
    <name type="synonym">Tarsius syrichta</name>
    <dbReference type="NCBI Taxonomy" id="1868482"/>
    <lineage>
        <taxon>Eukaryota</taxon>
        <taxon>Metazoa</taxon>
        <taxon>Chordata</taxon>
        <taxon>Craniata</taxon>
        <taxon>Vertebrata</taxon>
        <taxon>Euteleostomi</taxon>
        <taxon>Mammalia</taxon>
        <taxon>Eutheria</taxon>
        <taxon>Euarchontoglires</taxon>
        <taxon>Primates</taxon>
        <taxon>Haplorrhini</taxon>
        <taxon>Tarsiiformes</taxon>
        <taxon>Tarsiidae</taxon>
        <taxon>Carlito</taxon>
    </lineage>
</organism>
<reference evidence="3" key="1">
    <citation type="submission" date="2025-08" db="UniProtKB">
        <authorList>
            <consortium name="RefSeq"/>
        </authorList>
    </citation>
    <scope>IDENTIFICATION</scope>
</reference>
<accession>A0A1U7U855</accession>
<evidence type="ECO:0000313" key="2">
    <source>
        <dbReference type="Proteomes" id="UP000189704"/>
    </source>
</evidence>
<dbReference type="GeneID" id="103270551"/>
<dbReference type="OrthoDB" id="9628447at2759"/>
<dbReference type="STRING" id="1868482.ENSTSYP00000014577"/>
<dbReference type="CTD" id="399968"/>
<dbReference type="Proteomes" id="UP000189704">
    <property type="component" value="Unplaced"/>
</dbReference>
<feature type="domain" description="UPAR/Ly6" evidence="1">
    <location>
        <begin position="52"/>
        <end position="126"/>
    </location>
</feature>
<protein>
    <submittedName>
        <fullName evidence="3">Prostate and testis expressed protein 4</fullName>
    </submittedName>
</protein>
<dbReference type="RefSeq" id="XP_008066260.2">
    <property type="nucleotide sequence ID" value="XM_008068069.2"/>
</dbReference>